<organism evidence="2 3">
    <name type="scientific">Koribacter versatilis (strain Ellin345)</name>
    <dbReference type="NCBI Taxonomy" id="204669"/>
    <lineage>
        <taxon>Bacteria</taxon>
        <taxon>Pseudomonadati</taxon>
        <taxon>Acidobacteriota</taxon>
        <taxon>Terriglobia</taxon>
        <taxon>Terriglobales</taxon>
        <taxon>Candidatus Korobacteraceae</taxon>
        <taxon>Candidatus Korobacter</taxon>
    </lineage>
</organism>
<dbReference type="RefSeq" id="WP_011524709.1">
    <property type="nucleotide sequence ID" value="NC_008009.1"/>
</dbReference>
<dbReference type="STRING" id="204669.Acid345_3910"/>
<evidence type="ECO:0000256" key="1">
    <source>
        <dbReference type="SAM" id="Phobius"/>
    </source>
</evidence>
<sequence>METYGILNNRKRAIIALVHSFVFLGIAMIRLASAPKAGLLLPQRAFTAGNIAVFCVYFIVTSVLLILTGYSRCLRERAYFAFCSASASVGLLRAVVGDPVSHVGPIARVLLLGTAVVIGFAILSAHSQTATPAET</sequence>
<proteinExistence type="predicted"/>
<accession>Q1IJP0</accession>
<evidence type="ECO:0000313" key="3">
    <source>
        <dbReference type="Proteomes" id="UP000002432"/>
    </source>
</evidence>
<keyword evidence="3" id="KW-1185">Reference proteome</keyword>
<protein>
    <submittedName>
        <fullName evidence="2">Uncharacterized protein</fullName>
    </submittedName>
</protein>
<dbReference type="HOGENOM" id="CLU_1883015_0_0_0"/>
<evidence type="ECO:0000313" key="2">
    <source>
        <dbReference type="EMBL" id="ABF42910.1"/>
    </source>
</evidence>
<name>Q1IJP0_KORVE</name>
<feature type="transmembrane region" description="Helical" evidence="1">
    <location>
        <begin position="102"/>
        <end position="123"/>
    </location>
</feature>
<feature type="transmembrane region" description="Helical" evidence="1">
    <location>
        <begin position="45"/>
        <end position="67"/>
    </location>
</feature>
<reference evidence="2 3" key="1">
    <citation type="journal article" date="2009" name="Appl. Environ. Microbiol.">
        <title>Three genomes from the phylum Acidobacteria provide insight into the lifestyles of these microorganisms in soils.</title>
        <authorList>
            <person name="Ward N.L."/>
            <person name="Challacombe J.F."/>
            <person name="Janssen P.H."/>
            <person name="Henrissat B."/>
            <person name="Coutinho P.M."/>
            <person name="Wu M."/>
            <person name="Xie G."/>
            <person name="Haft D.H."/>
            <person name="Sait M."/>
            <person name="Badger J."/>
            <person name="Barabote R.D."/>
            <person name="Bradley B."/>
            <person name="Brettin T.S."/>
            <person name="Brinkac L.M."/>
            <person name="Bruce D."/>
            <person name="Creasy T."/>
            <person name="Daugherty S.C."/>
            <person name="Davidsen T.M."/>
            <person name="DeBoy R.T."/>
            <person name="Detter J.C."/>
            <person name="Dodson R.J."/>
            <person name="Durkin A.S."/>
            <person name="Ganapathy A."/>
            <person name="Gwinn-Giglio M."/>
            <person name="Han C.S."/>
            <person name="Khouri H."/>
            <person name="Kiss H."/>
            <person name="Kothari S.P."/>
            <person name="Madupu R."/>
            <person name="Nelson K.E."/>
            <person name="Nelson W.C."/>
            <person name="Paulsen I."/>
            <person name="Penn K."/>
            <person name="Ren Q."/>
            <person name="Rosovitz M.J."/>
            <person name="Selengut J.D."/>
            <person name="Shrivastava S."/>
            <person name="Sullivan S.A."/>
            <person name="Tapia R."/>
            <person name="Thompson L.S."/>
            <person name="Watkins K.L."/>
            <person name="Yang Q."/>
            <person name="Yu C."/>
            <person name="Zafar N."/>
            <person name="Zhou L."/>
            <person name="Kuske C.R."/>
        </authorList>
    </citation>
    <scope>NUCLEOTIDE SEQUENCE [LARGE SCALE GENOMIC DNA]</scope>
    <source>
        <strain evidence="2 3">Ellin345</strain>
    </source>
</reference>
<dbReference type="EMBL" id="CP000360">
    <property type="protein sequence ID" value="ABF42910.1"/>
    <property type="molecule type" value="Genomic_DNA"/>
</dbReference>
<keyword evidence="1" id="KW-0472">Membrane</keyword>
<keyword evidence="1" id="KW-0812">Transmembrane</keyword>
<feature type="transmembrane region" description="Helical" evidence="1">
    <location>
        <begin position="12"/>
        <end position="33"/>
    </location>
</feature>
<dbReference type="KEGG" id="aba:Acid345_3910"/>
<gene>
    <name evidence="2" type="ordered locus">Acid345_3910</name>
</gene>
<dbReference type="Proteomes" id="UP000002432">
    <property type="component" value="Chromosome"/>
</dbReference>
<dbReference type="EnsemblBacteria" id="ABF42910">
    <property type="protein sequence ID" value="ABF42910"/>
    <property type="gene ID" value="Acid345_3910"/>
</dbReference>
<keyword evidence="1" id="KW-1133">Transmembrane helix</keyword>
<dbReference type="OrthoDB" id="9935963at2"/>
<dbReference type="AlphaFoldDB" id="Q1IJP0"/>
<feature type="transmembrane region" description="Helical" evidence="1">
    <location>
        <begin position="79"/>
        <end position="96"/>
    </location>
</feature>